<protein>
    <submittedName>
        <fullName evidence="1">Uncharacterized protein</fullName>
    </submittedName>
</protein>
<sequence length="99" mass="11020">MIHTVHSDRFDVFSLGSRTSNQPHPGVARSRTSVVVVVVHPPCCSADLPPSERLDMQPPTSHAICLPRAYRRLLHAVFHSRPTVREGILRAHLQSVNVI</sequence>
<proteinExistence type="predicted"/>
<organism evidence="1 2">
    <name type="scientific">Trametes sanguinea</name>
    <dbReference type="NCBI Taxonomy" id="158606"/>
    <lineage>
        <taxon>Eukaryota</taxon>
        <taxon>Fungi</taxon>
        <taxon>Dikarya</taxon>
        <taxon>Basidiomycota</taxon>
        <taxon>Agaricomycotina</taxon>
        <taxon>Agaricomycetes</taxon>
        <taxon>Polyporales</taxon>
        <taxon>Polyporaceae</taxon>
        <taxon>Trametes</taxon>
    </lineage>
</organism>
<accession>A0ACC1NCK2</accession>
<evidence type="ECO:0000313" key="1">
    <source>
        <dbReference type="EMBL" id="KAJ2976576.1"/>
    </source>
</evidence>
<reference evidence="1" key="1">
    <citation type="submission" date="2022-08" db="EMBL/GenBank/DDBJ databases">
        <title>Genome Sequence of Pycnoporus sanguineus.</title>
        <authorList>
            <person name="Buettner E."/>
        </authorList>
    </citation>
    <scope>NUCLEOTIDE SEQUENCE</scope>
    <source>
        <strain evidence="1">CG-C14</strain>
    </source>
</reference>
<evidence type="ECO:0000313" key="2">
    <source>
        <dbReference type="Proteomes" id="UP001144978"/>
    </source>
</evidence>
<keyword evidence="2" id="KW-1185">Reference proteome</keyword>
<gene>
    <name evidence="1" type="ORF">NUW54_g11544</name>
</gene>
<comment type="caution">
    <text evidence="1">The sequence shown here is derived from an EMBL/GenBank/DDBJ whole genome shotgun (WGS) entry which is preliminary data.</text>
</comment>
<dbReference type="EMBL" id="JANSHE010004549">
    <property type="protein sequence ID" value="KAJ2976576.1"/>
    <property type="molecule type" value="Genomic_DNA"/>
</dbReference>
<dbReference type="Proteomes" id="UP001144978">
    <property type="component" value="Unassembled WGS sequence"/>
</dbReference>
<name>A0ACC1NCK2_9APHY</name>